<dbReference type="EMBL" id="WWNE01000005">
    <property type="protein sequence ID" value="NBG65556.1"/>
    <property type="molecule type" value="Genomic_DNA"/>
</dbReference>
<gene>
    <name evidence="3" type="ORF">GQN54_05475</name>
</gene>
<dbReference type="InterPro" id="IPR007492">
    <property type="entry name" value="LytTR_DNA-bd_dom"/>
</dbReference>
<feature type="domain" description="HTH LytTR-type" evidence="2">
    <location>
        <begin position="193"/>
        <end position="287"/>
    </location>
</feature>
<dbReference type="InterPro" id="IPR046947">
    <property type="entry name" value="LytR-like"/>
</dbReference>
<sequence length="289" mass="33261">MIKILKAPYPTENSNASNWKKSFLMSSFVFLFLYFFQPFGLNNYPFGILKLTSGYGFACLITMSFLNILIPSIFQNYFLEKNWNVGKQVFWSIVNVACIGLANLLYSNLMEVANLSFGNLLIFEGYTVALAFFPLLLFIFTNQKLLRNRFEKAATTINNKLRTSQTEESEQLPQQIILESENNTDSLILMPVELIYIQSADNYITVFYLKQNKFTSILLRNTLKSIDGQLSSFSQFFRCHKSYLVNLNKVIHISGNAQGFKLHLENTDERVPVSRSHNTTIKELLTIRP</sequence>
<keyword evidence="1" id="KW-0812">Transmembrane</keyword>
<dbReference type="AlphaFoldDB" id="A0A6N9NG03"/>
<keyword evidence="4" id="KW-1185">Reference proteome</keyword>
<dbReference type="GO" id="GO:0003677">
    <property type="term" value="F:DNA binding"/>
    <property type="evidence" value="ECO:0007669"/>
    <property type="project" value="InterPro"/>
</dbReference>
<feature type="transmembrane region" description="Helical" evidence="1">
    <location>
        <begin position="121"/>
        <end position="140"/>
    </location>
</feature>
<evidence type="ECO:0000259" key="2">
    <source>
        <dbReference type="PROSITE" id="PS50930"/>
    </source>
</evidence>
<comment type="caution">
    <text evidence="3">The sequence shown here is derived from an EMBL/GenBank/DDBJ whole genome shotgun (WGS) entry which is preliminary data.</text>
</comment>
<evidence type="ECO:0000313" key="3">
    <source>
        <dbReference type="EMBL" id="NBG65556.1"/>
    </source>
</evidence>
<dbReference type="RefSeq" id="WP_160632509.1">
    <property type="nucleotide sequence ID" value="NZ_WWNE01000005.1"/>
</dbReference>
<dbReference type="Proteomes" id="UP000470771">
    <property type="component" value="Unassembled WGS sequence"/>
</dbReference>
<dbReference type="PANTHER" id="PTHR37299:SF1">
    <property type="entry name" value="STAGE 0 SPORULATION PROTEIN A HOMOLOG"/>
    <property type="match status" value="1"/>
</dbReference>
<keyword evidence="1" id="KW-0472">Membrane</keyword>
<evidence type="ECO:0000256" key="1">
    <source>
        <dbReference type="SAM" id="Phobius"/>
    </source>
</evidence>
<feature type="transmembrane region" description="Helical" evidence="1">
    <location>
        <begin position="23"/>
        <end position="41"/>
    </location>
</feature>
<feature type="transmembrane region" description="Helical" evidence="1">
    <location>
        <begin position="89"/>
        <end position="109"/>
    </location>
</feature>
<dbReference type="GO" id="GO:0000156">
    <property type="term" value="F:phosphorelay response regulator activity"/>
    <property type="evidence" value="ECO:0007669"/>
    <property type="project" value="InterPro"/>
</dbReference>
<dbReference type="PROSITE" id="PS50930">
    <property type="entry name" value="HTH_LYTTR"/>
    <property type="match status" value="1"/>
</dbReference>
<evidence type="ECO:0000313" key="4">
    <source>
        <dbReference type="Proteomes" id="UP000470771"/>
    </source>
</evidence>
<dbReference type="Pfam" id="PF04397">
    <property type="entry name" value="LytTR"/>
    <property type="match status" value="1"/>
</dbReference>
<reference evidence="3 4" key="1">
    <citation type="submission" date="2019-12" db="EMBL/GenBank/DDBJ databases">
        <authorList>
            <person name="Zhao J."/>
        </authorList>
    </citation>
    <scope>NUCLEOTIDE SEQUENCE [LARGE SCALE GENOMIC DNA]</scope>
    <source>
        <strain evidence="3 4">S-15</strain>
    </source>
</reference>
<name>A0A6N9NG03_9FLAO</name>
<proteinExistence type="predicted"/>
<dbReference type="SMART" id="SM00850">
    <property type="entry name" value="LytTR"/>
    <property type="match status" value="1"/>
</dbReference>
<dbReference type="Gene3D" id="2.40.50.1020">
    <property type="entry name" value="LytTr DNA-binding domain"/>
    <property type="match status" value="1"/>
</dbReference>
<feature type="transmembrane region" description="Helical" evidence="1">
    <location>
        <begin position="53"/>
        <end position="77"/>
    </location>
</feature>
<organism evidence="3 4">
    <name type="scientific">Acidiluteibacter ferrifornacis</name>
    <dbReference type="NCBI Taxonomy" id="2692424"/>
    <lineage>
        <taxon>Bacteria</taxon>
        <taxon>Pseudomonadati</taxon>
        <taxon>Bacteroidota</taxon>
        <taxon>Flavobacteriia</taxon>
        <taxon>Flavobacteriales</taxon>
        <taxon>Cryomorphaceae</taxon>
        <taxon>Acidiluteibacter</taxon>
    </lineage>
</organism>
<dbReference type="PANTHER" id="PTHR37299">
    <property type="entry name" value="TRANSCRIPTIONAL REGULATOR-RELATED"/>
    <property type="match status" value="1"/>
</dbReference>
<accession>A0A6N9NG03</accession>
<keyword evidence="1" id="KW-1133">Transmembrane helix</keyword>
<protein>
    <recommendedName>
        <fullName evidence="2">HTH LytTR-type domain-containing protein</fullName>
    </recommendedName>
</protein>